<feature type="transmembrane region" description="Helical" evidence="2">
    <location>
        <begin position="15"/>
        <end position="36"/>
    </location>
</feature>
<comment type="caution">
    <text evidence="3">The sequence shown here is derived from an EMBL/GenBank/DDBJ whole genome shotgun (WGS) entry which is preliminary data.</text>
</comment>
<gene>
    <name evidence="3" type="ORF">EII39_10065</name>
</gene>
<reference evidence="3 4" key="1">
    <citation type="submission" date="2018-11" db="EMBL/GenBank/DDBJ databases">
        <title>Genomes From Bacteria Associated with the Canine Oral Cavity: a Test Case for Automated Genome-Based Taxonomic Assignment.</title>
        <authorList>
            <person name="Coil D.A."/>
            <person name="Jospin G."/>
            <person name="Darling A.E."/>
            <person name="Wallis C."/>
            <person name="Davis I.J."/>
            <person name="Harris S."/>
            <person name="Eisen J.A."/>
            <person name="Holcombe L.J."/>
            <person name="O'Flynn C."/>
        </authorList>
    </citation>
    <scope>NUCLEOTIDE SEQUENCE [LARGE SCALE GENOMIC DNA]</scope>
    <source>
        <strain evidence="3 4">OH953</strain>
    </source>
</reference>
<feature type="compositionally biased region" description="Low complexity" evidence="1">
    <location>
        <begin position="137"/>
        <end position="150"/>
    </location>
</feature>
<feature type="transmembrane region" description="Helical" evidence="2">
    <location>
        <begin position="42"/>
        <end position="64"/>
    </location>
</feature>
<proteinExistence type="predicted"/>
<protein>
    <submittedName>
        <fullName evidence="3">Uncharacterized protein</fullName>
    </submittedName>
</protein>
<dbReference type="RefSeq" id="WP_049539188.1">
    <property type="nucleotide sequence ID" value="NZ_JAKUVF010000003.1"/>
</dbReference>
<evidence type="ECO:0000313" key="4">
    <source>
        <dbReference type="Proteomes" id="UP000277597"/>
    </source>
</evidence>
<evidence type="ECO:0000256" key="2">
    <source>
        <dbReference type="SAM" id="Phobius"/>
    </source>
</evidence>
<keyword evidence="2" id="KW-1133">Transmembrane helix</keyword>
<evidence type="ECO:0000313" key="3">
    <source>
        <dbReference type="EMBL" id="RRC90958.1"/>
    </source>
</evidence>
<evidence type="ECO:0000256" key="1">
    <source>
        <dbReference type="SAM" id="MobiDB-lite"/>
    </source>
</evidence>
<sequence>MSQEKYLQVKKEYRIRLALVIFLFILFAILDCMLIISSSRFIPLLATAMASVIPVNHFLLVPFWQQKKAMEEEHPEWKDLSTKGVKIPTAEANKRTLAGIGATLALLLSFAVFYRPVQQQKINYKELNDALKANEGTSTTSTSSMSNSSTAIEESVQTESSSSDNSNSHYHIPGADDETIKKVVDKSLQDLRQQNSGEQQAE</sequence>
<dbReference type="AlphaFoldDB" id="A0A3P1S137"/>
<feature type="compositionally biased region" description="Polar residues" evidence="1">
    <location>
        <begin position="190"/>
        <end position="202"/>
    </location>
</feature>
<feature type="compositionally biased region" description="Basic and acidic residues" evidence="1">
    <location>
        <begin position="178"/>
        <end position="189"/>
    </location>
</feature>
<feature type="transmembrane region" description="Helical" evidence="2">
    <location>
        <begin position="96"/>
        <end position="114"/>
    </location>
</feature>
<keyword evidence="2" id="KW-0812">Transmembrane</keyword>
<accession>A0A3P1S137</accession>
<organism evidence="3 4">
    <name type="scientific">Streptococcus sanguinis</name>
    <dbReference type="NCBI Taxonomy" id="1305"/>
    <lineage>
        <taxon>Bacteria</taxon>
        <taxon>Bacillati</taxon>
        <taxon>Bacillota</taxon>
        <taxon>Bacilli</taxon>
        <taxon>Lactobacillales</taxon>
        <taxon>Streptococcaceae</taxon>
        <taxon>Streptococcus</taxon>
    </lineage>
</organism>
<feature type="region of interest" description="Disordered" evidence="1">
    <location>
        <begin position="135"/>
        <end position="202"/>
    </location>
</feature>
<name>A0A3P1S137_STRSA</name>
<dbReference type="Proteomes" id="UP000277597">
    <property type="component" value="Unassembled WGS sequence"/>
</dbReference>
<dbReference type="EMBL" id="RQZI01000013">
    <property type="protein sequence ID" value="RRC90958.1"/>
    <property type="molecule type" value="Genomic_DNA"/>
</dbReference>
<keyword evidence="2" id="KW-0472">Membrane</keyword>